<dbReference type="EMBL" id="CACVKT020007907">
    <property type="protein sequence ID" value="CAC5411764.1"/>
    <property type="molecule type" value="Genomic_DNA"/>
</dbReference>
<evidence type="ECO:0000313" key="2">
    <source>
        <dbReference type="EMBL" id="CAC5411764.1"/>
    </source>
</evidence>
<sequence>MCGSMEEKTRIWEIWIKDKKSSYEPILEFDYLAVISPEKGTEVTKSSHVGYMNLYLESDDCWLTESQTILSPKTVNTAFLKKLVDIMKTCPAFTEKFELNAYNFLRRKNNCDCSLCKVGQMSLQQITMKELTFKWIIEDAENKIDAYCYNQESGKIQHSSSSTVLVKLDFLPAFKIGENTKMSSTRPYFLVPKVCRHQHEYCWRMSFCIEEIQEFKNTSQFHRDAYKFVKALIQMLDWNEIPSYELKNVLFRHIKECKNEEDNALPCVCEVLTKFGYCIRKGKIPHYDNPDLELGRFLQSKDYKAFGEFLIHLSQILGNGRLTGEEMLSVEGMNKILWASLIRKELYETADAIVNGGLNQVDLCFTFEAELAKVKTQFETYKMKSDNRTCAIF</sequence>
<name>A0A6J8DWU3_MYTCO</name>
<gene>
    <name evidence="2" type="ORF">MCOR_44814</name>
</gene>
<dbReference type="Gene3D" id="1.10.1410.40">
    <property type="match status" value="1"/>
</dbReference>
<keyword evidence="3" id="KW-1185">Reference proteome</keyword>
<dbReference type="Proteomes" id="UP000507470">
    <property type="component" value="Unassembled WGS sequence"/>
</dbReference>
<dbReference type="OrthoDB" id="6154519at2759"/>
<dbReference type="AlphaFoldDB" id="A0A6J8DWU3"/>
<dbReference type="PANTHER" id="PTHR10656:SF42">
    <property type="entry name" value="CYCLIC GMP-AMP SYNTHASE-LIKE PROTEIN-RELATED"/>
    <property type="match status" value="1"/>
</dbReference>
<reference evidence="2 3" key="1">
    <citation type="submission" date="2020-06" db="EMBL/GenBank/DDBJ databases">
        <authorList>
            <person name="Li R."/>
            <person name="Bekaert M."/>
        </authorList>
    </citation>
    <scope>NUCLEOTIDE SEQUENCE [LARGE SCALE GENOMIC DNA]</scope>
    <source>
        <strain evidence="3">wild</strain>
    </source>
</reference>
<dbReference type="PANTHER" id="PTHR10656">
    <property type="entry name" value="CELL FATE DETERMINING PROTEIN MAB21-RELATED"/>
    <property type="match status" value="1"/>
</dbReference>
<organism evidence="2 3">
    <name type="scientific">Mytilus coruscus</name>
    <name type="common">Sea mussel</name>
    <dbReference type="NCBI Taxonomy" id="42192"/>
    <lineage>
        <taxon>Eukaryota</taxon>
        <taxon>Metazoa</taxon>
        <taxon>Spiralia</taxon>
        <taxon>Lophotrochozoa</taxon>
        <taxon>Mollusca</taxon>
        <taxon>Bivalvia</taxon>
        <taxon>Autobranchia</taxon>
        <taxon>Pteriomorphia</taxon>
        <taxon>Mytilida</taxon>
        <taxon>Mytiloidea</taxon>
        <taxon>Mytilidae</taxon>
        <taxon>Mytilinae</taxon>
        <taxon>Mytilus</taxon>
    </lineage>
</organism>
<proteinExistence type="inferred from homology"/>
<protein>
    <submittedName>
        <fullName evidence="2">Uncharacterized protein</fullName>
    </submittedName>
</protein>
<accession>A0A6J8DWU3</accession>
<evidence type="ECO:0000313" key="3">
    <source>
        <dbReference type="Proteomes" id="UP000507470"/>
    </source>
</evidence>
<evidence type="ECO:0000256" key="1">
    <source>
        <dbReference type="ARBA" id="ARBA00008307"/>
    </source>
</evidence>
<comment type="similarity">
    <text evidence="1">Belongs to the mab-21 family.</text>
</comment>